<dbReference type="AlphaFoldDB" id="A0A3Q2P997"/>
<feature type="region of interest" description="Disordered" evidence="1">
    <location>
        <begin position="831"/>
        <end position="856"/>
    </location>
</feature>
<feature type="compositionally biased region" description="Basic and acidic residues" evidence="1">
    <location>
        <begin position="604"/>
        <end position="667"/>
    </location>
</feature>
<dbReference type="Proteomes" id="UP000265000">
    <property type="component" value="Unplaced"/>
</dbReference>
<reference evidence="2" key="1">
    <citation type="submission" date="2025-08" db="UniProtKB">
        <authorList>
            <consortium name="Ensembl"/>
        </authorList>
    </citation>
    <scope>IDENTIFICATION</scope>
</reference>
<feature type="compositionally biased region" description="Polar residues" evidence="1">
    <location>
        <begin position="500"/>
        <end position="518"/>
    </location>
</feature>
<feature type="region of interest" description="Disordered" evidence="1">
    <location>
        <begin position="208"/>
        <end position="305"/>
    </location>
</feature>
<accession>A0A3Q2P997</accession>
<feature type="compositionally biased region" description="Low complexity" evidence="1">
    <location>
        <begin position="712"/>
        <end position="722"/>
    </location>
</feature>
<dbReference type="Ensembl" id="ENSFHET00000001086.1">
    <property type="protein sequence ID" value="ENSFHEP00000009084.1"/>
    <property type="gene ID" value="ENSFHEG00000010300.1"/>
</dbReference>
<organism evidence="2 3">
    <name type="scientific">Fundulus heteroclitus</name>
    <name type="common">Killifish</name>
    <name type="synonym">Mummichog</name>
    <dbReference type="NCBI Taxonomy" id="8078"/>
    <lineage>
        <taxon>Eukaryota</taxon>
        <taxon>Metazoa</taxon>
        <taxon>Chordata</taxon>
        <taxon>Craniata</taxon>
        <taxon>Vertebrata</taxon>
        <taxon>Euteleostomi</taxon>
        <taxon>Actinopterygii</taxon>
        <taxon>Neopterygii</taxon>
        <taxon>Teleostei</taxon>
        <taxon>Neoteleostei</taxon>
        <taxon>Acanthomorphata</taxon>
        <taxon>Ovalentaria</taxon>
        <taxon>Atherinomorphae</taxon>
        <taxon>Cyprinodontiformes</taxon>
        <taxon>Fundulidae</taxon>
        <taxon>Fundulus</taxon>
    </lineage>
</organism>
<feature type="region of interest" description="Disordered" evidence="1">
    <location>
        <begin position="770"/>
        <end position="802"/>
    </location>
</feature>
<evidence type="ECO:0000313" key="3">
    <source>
        <dbReference type="Proteomes" id="UP000265000"/>
    </source>
</evidence>
<protein>
    <submittedName>
        <fullName evidence="2">BCL-6 corepressor-like</fullName>
    </submittedName>
</protein>
<feature type="compositionally biased region" description="Polar residues" evidence="1">
    <location>
        <begin position="1068"/>
        <end position="1078"/>
    </location>
</feature>
<feature type="compositionally biased region" description="Low complexity" evidence="1">
    <location>
        <begin position="260"/>
        <end position="281"/>
    </location>
</feature>
<feature type="compositionally biased region" description="Polar residues" evidence="1">
    <location>
        <begin position="846"/>
        <end position="856"/>
    </location>
</feature>
<feature type="region of interest" description="Disordered" evidence="1">
    <location>
        <begin position="1065"/>
        <end position="1090"/>
    </location>
</feature>
<dbReference type="GeneTree" id="ENSGT01030000235020"/>
<feature type="region of interest" description="Disordered" evidence="1">
    <location>
        <begin position="604"/>
        <end position="749"/>
    </location>
</feature>
<keyword evidence="3" id="KW-1185">Reference proteome</keyword>
<feature type="compositionally biased region" description="Polar residues" evidence="1">
    <location>
        <begin position="787"/>
        <end position="802"/>
    </location>
</feature>
<evidence type="ECO:0000313" key="2">
    <source>
        <dbReference type="Ensembl" id="ENSFHEP00000009084.1"/>
    </source>
</evidence>
<feature type="region of interest" description="Disordered" evidence="1">
    <location>
        <begin position="1"/>
        <end position="41"/>
    </location>
</feature>
<reference evidence="2" key="2">
    <citation type="submission" date="2025-09" db="UniProtKB">
        <authorList>
            <consortium name="Ensembl"/>
        </authorList>
    </citation>
    <scope>IDENTIFICATION</scope>
</reference>
<feature type="region of interest" description="Disordered" evidence="1">
    <location>
        <begin position="427"/>
        <end position="519"/>
    </location>
</feature>
<feature type="region of interest" description="Disordered" evidence="1">
    <location>
        <begin position="934"/>
        <end position="978"/>
    </location>
</feature>
<name>A0A3Q2P997_FUNHE</name>
<feature type="compositionally biased region" description="Polar residues" evidence="1">
    <location>
        <begin position="427"/>
        <end position="461"/>
    </location>
</feature>
<feature type="compositionally biased region" description="Basic residues" evidence="1">
    <location>
        <begin position="483"/>
        <end position="493"/>
    </location>
</feature>
<feature type="region of interest" description="Disordered" evidence="1">
    <location>
        <begin position="318"/>
        <end position="409"/>
    </location>
</feature>
<proteinExistence type="predicted"/>
<evidence type="ECO:0000256" key="1">
    <source>
        <dbReference type="SAM" id="MobiDB-lite"/>
    </source>
</evidence>
<feature type="compositionally biased region" description="Polar residues" evidence="1">
    <location>
        <begin position="227"/>
        <end position="242"/>
    </location>
</feature>
<sequence length="1090" mass="116061">MNPLAALSIDRTPLRGANNHPHGGVTYPGINPLSAQKPHEPGSSLRLGYDLLYKPGVPLLEGQKSGNGCGERYKSPTPGLQQPLLVSATEGGGLGLNHRTLPTEKQSQQSLNGAGNFLRLPWISPFMDASMYPFLDMAYKTSLLSASSFSQQQLAYHSMCVNGGNMPGNERLFFISPYSPAHIASSLAPPIRMSSADLTRALLSPLPHSQEKTSQGFGPQLPPELSAFSTGPQTCQEPQMQTEHPEGPHDGGNGGVKMCQPSSTKSSASSGAVSQPPGSVPQFQSISSATTDPQKHKYKSATSTSLPASHQFYLGSKDSCSKNSGSRNTKHAHYNAETHSTRAKKSLDTAVPQKATKTMKETANSAEEPPRYALVANQNQDLKEGRPLPKTRDKERICPSASTGVSLGPCSAVISDSNICSQTISAADTSQSQTSPVSTESAEGPVTSTFSAASAGQSAANHKSKPESRLLSPAGSDKSSKPYSRKHGKTHSKPTKDNQPDPSQYIQLNPENKNTSSHIYRDSFLPRSLGYANRYIPYAVAETVSLQAVSVPNNAHVYPHPLLLNNSFYQSHPALKHGLPFGIAPYQSSDTITPTCSGLENKEQSLHLSRSHDKIRDGPFRNQKGRDANPGHREDGDMDKATEHAPDKSLSVGRDETVCIDRVRDEGNPNIGNNCNPFGDVVPHQGMSGGKHLRGQRPCLPESSHQIQNGEQSLSSLSQSPSNGTASSLPGRSQEMPEEENPQSPSPDICEELTMHCARTSPWQFSRNAETKACGGDAPAVPAVNGPATSKPQQSPPKNTTWLVHNGNDGRPGVFTDPETQSAGLRSKGLALGGRDLSEGPGCTSRGLTSNESSPAVSVVNPTFNSSSKLSLCTRINPEDPTCTRDGRSPDAVRSGCRNVSVRVSGCEPRMFRSTGESGNAVASSCGNSVEFSSGETHNATDSGLRGPACGKNSPTCGDNPLDGQMFPNGNPRFPPPSQNLFTTNGDANGVPKVLTPHADRDLLTKASAEREAKTLNIQDHETLIEGDPKDLDCCGTGQAEMNRQIRTSAGCVDDRLEDVTPDLVSDVSEQGSEQSELQVREPVASSLHH</sequence>
<dbReference type="STRING" id="8078.ENSFHEP00000009084"/>
<feature type="compositionally biased region" description="Polar residues" evidence="1">
    <location>
        <begin position="282"/>
        <end position="292"/>
    </location>
</feature>
<feature type="compositionally biased region" description="Basic and acidic residues" evidence="1">
    <location>
        <begin position="381"/>
        <end position="397"/>
    </location>
</feature>